<sequence>MSIVETERSERARQWLAAQELSTEGDPDQVARAVMPEIRGDAELPDADKLELGLGLLELLDTYWVTVELRWFVNAAADEAIRDAHWQAIREHLERPKPSEAVLYSLWVDWFEDISTVERAFTETLARDVPALPDAGDELLRRAAAVLKVSGPVPWKLKHAVYTAAAEVPRLRPAVFNGLLYSYHDVYGSLEIAPALELLDSLEMPDDTEHLAELRDELTHGHANRHHREDAPPPPPE</sequence>
<accession>A0ABN3H004</accession>
<keyword evidence="3" id="KW-1185">Reference proteome</keyword>
<organism evidence="2 3">
    <name type="scientific">Dactylosporangium salmoneum</name>
    <dbReference type="NCBI Taxonomy" id="53361"/>
    <lineage>
        <taxon>Bacteria</taxon>
        <taxon>Bacillati</taxon>
        <taxon>Actinomycetota</taxon>
        <taxon>Actinomycetes</taxon>
        <taxon>Micromonosporales</taxon>
        <taxon>Micromonosporaceae</taxon>
        <taxon>Dactylosporangium</taxon>
    </lineage>
</organism>
<name>A0ABN3H004_9ACTN</name>
<evidence type="ECO:0000256" key="1">
    <source>
        <dbReference type="SAM" id="MobiDB-lite"/>
    </source>
</evidence>
<gene>
    <name evidence="2" type="ORF">GCM10010170_063600</name>
</gene>
<reference evidence="2 3" key="1">
    <citation type="journal article" date="2019" name="Int. J. Syst. Evol. Microbiol.">
        <title>The Global Catalogue of Microorganisms (GCM) 10K type strain sequencing project: providing services to taxonomists for standard genome sequencing and annotation.</title>
        <authorList>
            <consortium name="The Broad Institute Genomics Platform"/>
            <consortium name="The Broad Institute Genome Sequencing Center for Infectious Disease"/>
            <person name="Wu L."/>
            <person name="Ma J."/>
        </authorList>
    </citation>
    <scope>NUCLEOTIDE SEQUENCE [LARGE SCALE GENOMIC DNA]</scope>
    <source>
        <strain evidence="2 3">JCM 3272</strain>
    </source>
</reference>
<evidence type="ECO:0000313" key="2">
    <source>
        <dbReference type="EMBL" id="GAA2365233.1"/>
    </source>
</evidence>
<evidence type="ECO:0000313" key="3">
    <source>
        <dbReference type="Proteomes" id="UP001501444"/>
    </source>
</evidence>
<dbReference type="Proteomes" id="UP001501444">
    <property type="component" value="Unassembled WGS sequence"/>
</dbReference>
<protein>
    <submittedName>
        <fullName evidence="2">Uncharacterized protein</fullName>
    </submittedName>
</protein>
<comment type="caution">
    <text evidence="2">The sequence shown here is derived from an EMBL/GenBank/DDBJ whole genome shotgun (WGS) entry which is preliminary data.</text>
</comment>
<feature type="region of interest" description="Disordered" evidence="1">
    <location>
        <begin position="215"/>
        <end position="237"/>
    </location>
</feature>
<proteinExistence type="predicted"/>
<dbReference type="EMBL" id="BAAARV010000062">
    <property type="protein sequence ID" value="GAA2365233.1"/>
    <property type="molecule type" value="Genomic_DNA"/>
</dbReference>